<dbReference type="PATRIC" id="fig|1544413.3.peg.191"/>
<comment type="caution">
    <text evidence="6">The sequence shown here is derived from an EMBL/GenBank/DDBJ whole genome shotgun (WGS) entry which is preliminary data.</text>
</comment>
<evidence type="ECO:0000256" key="3">
    <source>
        <dbReference type="ARBA" id="ARBA00023239"/>
    </source>
</evidence>
<sequence>MAPLSAQKNTAPTLAAMSKKATPATLALEKAGLPFEVVAFEHDPSVQNYGEEAAAALDTPAERIAKTLLVESDKGLAVGVVPVTGLLNLKAMAAALGAKKATMCDPKVAERVTGYVVGGISPFGQKKRLPTVVDSSLESHEDVLVSGGRRGFDLRVSPQVLVQATGAVFAEIARPR</sequence>
<dbReference type="PANTHER" id="PTHR30411">
    <property type="entry name" value="CYTOPLASMIC PROTEIN"/>
    <property type="match status" value="1"/>
</dbReference>
<dbReference type="EMBL" id="LKEV01000001">
    <property type="protein sequence ID" value="KQB87141.1"/>
    <property type="molecule type" value="Genomic_DNA"/>
</dbReference>
<gene>
    <name evidence="6" type="primary">ybaK</name>
    <name evidence="6" type="ORF">Clow_00189</name>
</gene>
<evidence type="ECO:0000313" key="6">
    <source>
        <dbReference type="EMBL" id="KQB87141.1"/>
    </source>
</evidence>
<dbReference type="Pfam" id="PF04073">
    <property type="entry name" value="tRNA_edit"/>
    <property type="match status" value="1"/>
</dbReference>
<dbReference type="PANTHER" id="PTHR30411:SF0">
    <property type="entry name" value="CYS-TRNA(PRO)_CYS-TRNA(CYS) DEACYLASE YBAK"/>
    <property type="match status" value="1"/>
</dbReference>
<organism evidence="6 7">
    <name type="scientific">Corynebacterium lowii</name>
    <dbReference type="NCBI Taxonomy" id="1544413"/>
    <lineage>
        <taxon>Bacteria</taxon>
        <taxon>Bacillati</taxon>
        <taxon>Actinomycetota</taxon>
        <taxon>Actinomycetes</taxon>
        <taxon>Mycobacteriales</taxon>
        <taxon>Corynebacteriaceae</taxon>
        <taxon>Corynebacterium</taxon>
    </lineage>
</organism>
<evidence type="ECO:0000256" key="2">
    <source>
        <dbReference type="ARBA" id="ARBA00022917"/>
    </source>
</evidence>
<dbReference type="GO" id="GO:0006412">
    <property type="term" value="P:translation"/>
    <property type="evidence" value="ECO:0007669"/>
    <property type="project" value="UniProtKB-KW"/>
</dbReference>
<dbReference type="GO" id="GO:0016829">
    <property type="term" value="F:lyase activity"/>
    <property type="evidence" value="ECO:0007669"/>
    <property type="project" value="UniProtKB-KW"/>
</dbReference>
<dbReference type="GO" id="GO:0002161">
    <property type="term" value="F:aminoacyl-tRNA deacylase activity"/>
    <property type="evidence" value="ECO:0007669"/>
    <property type="project" value="InterPro"/>
</dbReference>
<dbReference type="NCBIfam" id="TIGR00011">
    <property type="entry name" value="YbaK_EbsC"/>
    <property type="match status" value="1"/>
</dbReference>
<dbReference type="EC" id="4.2.-.-" evidence="4"/>
<comment type="similarity">
    <text evidence="1 4">Belongs to the prolyl-tRNA editing family. YbaK/EbsC subfamily.</text>
</comment>
<dbReference type="InterPro" id="IPR007214">
    <property type="entry name" value="YbaK/aa-tRNA-synth-assoc-dom"/>
</dbReference>
<dbReference type="Gene3D" id="3.90.960.10">
    <property type="entry name" value="YbaK/aminoacyl-tRNA synthetase-associated domain"/>
    <property type="match status" value="1"/>
</dbReference>
<evidence type="ECO:0000256" key="1">
    <source>
        <dbReference type="ARBA" id="ARBA00009798"/>
    </source>
</evidence>
<dbReference type="PIRSF" id="PIRSF006181">
    <property type="entry name" value="EbsC_YbaK"/>
    <property type="match status" value="1"/>
</dbReference>
<feature type="domain" description="YbaK/aminoacyl-tRNA synthetase-associated" evidence="5">
    <location>
        <begin position="46"/>
        <end position="162"/>
    </location>
</feature>
<proteinExistence type="inferred from homology"/>
<dbReference type="SUPFAM" id="SSF55826">
    <property type="entry name" value="YbaK/ProRS associated domain"/>
    <property type="match status" value="1"/>
</dbReference>
<keyword evidence="7" id="KW-1185">Reference proteome</keyword>
<dbReference type="STRING" id="1544413.Clow_00189"/>
<reference evidence="6 7" key="1">
    <citation type="submission" date="2015-10" db="EMBL/GenBank/DDBJ databases">
        <title>Corynebacteirum lowii and Corynebacterium oculi species nova, derived from human clinical disease and and emended description of Corynebacterium mastiditis.</title>
        <authorList>
            <person name="Bernard K."/>
            <person name="Pacheco A.L."/>
            <person name="Mcdougall C."/>
            <person name="Burtx T."/>
            <person name="Weibe D."/>
            <person name="Tyler S."/>
            <person name="Olson A.B."/>
            <person name="Cnockaert M."/>
            <person name="Eguchi H."/>
            <person name="Kuwahara T."/>
            <person name="Nakayama-Imaohji H."/>
            <person name="Boudewijins M."/>
            <person name="Van Hoecke F."/>
            <person name="Bernier A.-M."/>
            <person name="Vandamme P."/>
        </authorList>
    </citation>
    <scope>NUCLEOTIDE SEQUENCE [LARGE SCALE GENOMIC DNA]</scope>
    <source>
        <strain evidence="6 7">NML 130206</strain>
    </source>
</reference>
<evidence type="ECO:0000259" key="5">
    <source>
        <dbReference type="Pfam" id="PF04073"/>
    </source>
</evidence>
<dbReference type="InterPro" id="IPR004369">
    <property type="entry name" value="Prolyl-tRNA_editing_YbaK/EbsC"/>
</dbReference>
<dbReference type="Proteomes" id="UP000050488">
    <property type="component" value="Unassembled WGS sequence"/>
</dbReference>
<accession>A0A0Q0UG09</accession>
<evidence type="ECO:0000256" key="4">
    <source>
        <dbReference type="PIRNR" id="PIRNR006181"/>
    </source>
</evidence>
<protein>
    <recommendedName>
        <fullName evidence="4">Cys-tRNA(Pro)/Cys-tRNA(Cys) deacylase</fullName>
        <ecNumber evidence="4">4.2.-.-</ecNumber>
    </recommendedName>
</protein>
<dbReference type="InterPro" id="IPR036754">
    <property type="entry name" value="YbaK/aa-tRNA-synt-asso_dom_sf"/>
</dbReference>
<evidence type="ECO:0000313" key="7">
    <source>
        <dbReference type="Proteomes" id="UP000050488"/>
    </source>
</evidence>
<keyword evidence="3 4" id="KW-0456">Lyase</keyword>
<dbReference type="CDD" id="cd00002">
    <property type="entry name" value="YbaK_deacylase"/>
    <property type="match status" value="1"/>
</dbReference>
<name>A0A0Q0UG09_9CORY</name>
<keyword evidence="2 4" id="KW-0648">Protein biosynthesis</keyword>
<dbReference type="AlphaFoldDB" id="A0A0Q0UG09"/>